<dbReference type="EC" id="2.3.1.234" evidence="1"/>
<protein>
    <recommendedName>
        <fullName evidence="1">N(6)-L-threonylcarbamoyladenine synthase</fullName>
        <ecNumber evidence="1">2.3.1.234</ecNumber>
    </recommendedName>
</protein>
<evidence type="ECO:0000256" key="6">
    <source>
        <dbReference type="ARBA" id="ARBA00048117"/>
    </source>
</evidence>
<organism evidence="8 9">
    <name type="scientific">Desulfuribacillus stibiiarsenatis</name>
    <dbReference type="NCBI Taxonomy" id="1390249"/>
    <lineage>
        <taxon>Bacteria</taxon>
        <taxon>Bacillati</taxon>
        <taxon>Bacillota</taxon>
        <taxon>Desulfuribacillia</taxon>
        <taxon>Desulfuribacillales</taxon>
        <taxon>Desulfuribacillaceae</taxon>
        <taxon>Desulfuribacillus</taxon>
    </lineage>
</organism>
<gene>
    <name evidence="8" type="ORF">BHU72_02370</name>
</gene>
<comment type="catalytic activity">
    <reaction evidence="6">
        <text>L-threonylcarbamoyladenylate + adenosine(37) in tRNA = N(6)-L-threonylcarbamoyladenosine(37) in tRNA + AMP + H(+)</text>
        <dbReference type="Rhea" id="RHEA:37059"/>
        <dbReference type="Rhea" id="RHEA-COMP:10162"/>
        <dbReference type="Rhea" id="RHEA-COMP:10163"/>
        <dbReference type="ChEBI" id="CHEBI:15378"/>
        <dbReference type="ChEBI" id="CHEBI:73682"/>
        <dbReference type="ChEBI" id="CHEBI:74411"/>
        <dbReference type="ChEBI" id="CHEBI:74418"/>
        <dbReference type="ChEBI" id="CHEBI:456215"/>
        <dbReference type="EC" id="2.3.1.234"/>
    </reaction>
</comment>
<keyword evidence="5" id="KW-0012">Acyltransferase</keyword>
<evidence type="ECO:0000256" key="4">
    <source>
        <dbReference type="ARBA" id="ARBA00022723"/>
    </source>
</evidence>
<dbReference type="PRINTS" id="PR00789">
    <property type="entry name" value="OSIALOPTASE"/>
</dbReference>
<name>A0A1E5L6Q1_9FIRM</name>
<evidence type="ECO:0000313" key="8">
    <source>
        <dbReference type="EMBL" id="OEH85663.1"/>
    </source>
</evidence>
<dbReference type="InterPro" id="IPR043129">
    <property type="entry name" value="ATPase_NBD"/>
</dbReference>
<dbReference type="Pfam" id="PF00814">
    <property type="entry name" value="TsaD"/>
    <property type="match status" value="1"/>
</dbReference>
<keyword evidence="4" id="KW-0479">Metal-binding</keyword>
<dbReference type="InterPro" id="IPR000905">
    <property type="entry name" value="Gcp-like_dom"/>
</dbReference>
<evidence type="ECO:0000256" key="5">
    <source>
        <dbReference type="ARBA" id="ARBA00023315"/>
    </source>
</evidence>
<dbReference type="InterPro" id="IPR017861">
    <property type="entry name" value="KAE1/TsaD"/>
</dbReference>
<dbReference type="STRING" id="1390249.BHU72_02370"/>
<dbReference type="PANTHER" id="PTHR11735">
    <property type="entry name" value="TRNA N6-ADENOSINE THREONYLCARBAMOYLTRANSFERASE"/>
    <property type="match status" value="1"/>
</dbReference>
<dbReference type="GO" id="GO:0005829">
    <property type="term" value="C:cytosol"/>
    <property type="evidence" value="ECO:0007669"/>
    <property type="project" value="TreeGrafter"/>
</dbReference>
<keyword evidence="2" id="KW-0808">Transferase</keyword>
<keyword evidence="9" id="KW-1185">Reference proteome</keyword>
<dbReference type="GO" id="GO:0008033">
    <property type="term" value="P:tRNA processing"/>
    <property type="evidence" value="ECO:0007669"/>
    <property type="project" value="UniProtKB-KW"/>
</dbReference>
<dbReference type="SUPFAM" id="SSF53067">
    <property type="entry name" value="Actin-like ATPase domain"/>
    <property type="match status" value="1"/>
</dbReference>
<dbReference type="GO" id="GO:0061711">
    <property type="term" value="F:tRNA N(6)-L-threonylcarbamoyladenine synthase activity"/>
    <property type="evidence" value="ECO:0007669"/>
    <property type="project" value="UniProtKB-EC"/>
</dbReference>
<evidence type="ECO:0000256" key="1">
    <source>
        <dbReference type="ARBA" id="ARBA00012156"/>
    </source>
</evidence>
<sequence>MNKDLVIGIDTSAYTTSLCVIHLDTMEIVFERRKLLDVAQGERGLRQNTAVFQHLKNLPYFIEELFQNMSSERIACISITNRPRCAEGSYMPVFFAGETYARVLAASLNVPLYRFSHQEGHIAAGLATLIEEISVDTFLAIHISGGTSEVCKVNKEGHRYAIDLLGGTKDLHAGQFVDRIGVKLGLSFPAGKQLEYLASESTEHVVLPSSVKGFDFSFSGPATKAEQLIDLGQHAVPDIARAVENCIAKTLEKVILHGKEQLCIKHVLIVGGVASNTRVREQLVHRFSHRAMQAHLYFADKDYSTDNAYGTSVLGALEHKSLNFL</sequence>
<evidence type="ECO:0000256" key="2">
    <source>
        <dbReference type="ARBA" id="ARBA00022679"/>
    </source>
</evidence>
<dbReference type="EMBL" id="MJAT01000012">
    <property type="protein sequence ID" value="OEH85663.1"/>
    <property type="molecule type" value="Genomic_DNA"/>
</dbReference>
<dbReference type="GO" id="GO:0046872">
    <property type="term" value="F:metal ion binding"/>
    <property type="evidence" value="ECO:0007669"/>
    <property type="project" value="UniProtKB-KW"/>
</dbReference>
<dbReference type="OrthoDB" id="1675500at2"/>
<comment type="caution">
    <text evidence="8">The sequence shown here is derived from an EMBL/GenBank/DDBJ whole genome shotgun (WGS) entry which is preliminary data.</text>
</comment>
<evidence type="ECO:0000313" key="9">
    <source>
        <dbReference type="Proteomes" id="UP000095255"/>
    </source>
</evidence>
<evidence type="ECO:0000259" key="7">
    <source>
        <dbReference type="Pfam" id="PF00814"/>
    </source>
</evidence>
<evidence type="ECO:0000256" key="3">
    <source>
        <dbReference type="ARBA" id="ARBA00022694"/>
    </source>
</evidence>
<dbReference type="AlphaFoldDB" id="A0A1E5L6Q1"/>
<dbReference type="Gene3D" id="3.30.420.40">
    <property type="match status" value="2"/>
</dbReference>
<dbReference type="PANTHER" id="PTHR11735:SF11">
    <property type="entry name" value="TRNA THREONYLCARBAMOYLADENOSINE BIOSYNTHESIS PROTEIN TSAB"/>
    <property type="match status" value="1"/>
</dbReference>
<dbReference type="RefSeq" id="WP_069701747.1">
    <property type="nucleotide sequence ID" value="NZ_MJAT01000012.1"/>
</dbReference>
<accession>A0A1E5L6Q1</accession>
<reference evidence="8 9" key="1">
    <citation type="submission" date="2016-09" db="EMBL/GenBank/DDBJ databases">
        <title>Desulfuribacillus arsenicus sp. nov., an obligately anaerobic, dissimilatory arsenic- and antimonate-reducing bacterium isolated from anoxic sediments.</title>
        <authorList>
            <person name="Abin C.A."/>
            <person name="Hollibaugh J.T."/>
        </authorList>
    </citation>
    <scope>NUCLEOTIDE SEQUENCE [LARGE SCALE GENOMIC DNA]</scope>
    <source>
        <strain evidence="8 9">MLFW-2</strain>
    </source>
</reference>
<dbReference type="Proteomes" id="UP000095255">
    <property type="component" value="Unassembled WGS sequence"/>
</dbReference>
<feature type="domain" description="Gcp-like" evidence="7">
    <location>
        <begin position="50"/>
        <end position="309"/>
    </location>
</feature>
<keyword evidence="3" id="KW-0819">tRNA processing</keyword>
<proteinExistence type="predicted"/>